<feature type="region of interest" description="Disordered" evidence="2">
    <location>
        <begin position="241"/>
        <end position="263"/>
    </location>
</feature>
<feature type="transmembrane region" description="Helical" evidence="3">
    <location>
        <begin position="675"/>
        <end position="700"/>
    </location>
</feature>
<keyword evidence="3" id="KW-0472">Membrane</keyword>
<proteinExistence type="predicted"/>
<keyword evidence="3" id="KW-1133">Transmembrane helix</keyword>
<feature type="transmembrane region" description="Helical" evidence="3">
    <location>
        <begin position="1033"/>
        <end position="1054"/>
    </location>
</feature>
<dbReference type="Gene3D" id="1.20.1270.60">
    <property type="entry name" value="Arfaptin homology (AH) domain/BAR domain"/>
    <property type="match status" value="1"/>
</dbReference>
<feature type="transmembrane region" description="Helical" evidence="3">
    <location>
        <begin position="632"/>
        <end position="654"/>
    </location>
</feature>
<evidence type="ECO:0000313" key="5">
    <source>
        <dbReference type="Proteomes" id="UP001642464"/>
    </source>
</evidence>
<evidence type="ECO:0000256" key="3">
    <source>
        <dbReference type="SAM" id="Phobius"/>
    </source>
</evidence>
<feature type="transmembrane region" description="Helical" evidence="3">
    <location>
        <begin position="1008"/>
        <end position="1027"/>
    </location>
</feature>
<feature type="transmembrane region" description="Helical" evidence="3">
    <location>
        <begin position="764"/>
        <end position="783"/>
    </location>
</feature>
<feature type="coiled-coil region" evidence="1">
    <location>
        <begin position="170"/>
        <end position="216"/>
    </location>
</feature>
<feature type="transmembrane region" description="Helical" evidence="3">
    <location>
        <begin position="849"/>
        <end position="868"/>
    </location>
</feature>
<reference evidence="4 5" key="1">
    <citation type="submission" date="2024-02" db="EMBL/GenBank/DDBJ databases">
        <authorList>
            <person name="Chen Y."/>
            <person name="Shah S."/>
            <person name="Dougan E. K."/>
            <person name="Thang M."/>
            <person name="Chan C."/>
        </authorList>
    </citation>
    <scope>NUCLEOTIDE SEQUENCE [LARGE SCALE GENOMIC DNA]</scope>
</reference>
<name>A0ABP0MK06_9DINO</name>
<feature type="transmembrane region" description="Helical" evidence="3">
    <location>
        <begin position="606"/>
        <end position="626"/>
    </location>
</feature>
<feature type="region of interest" description="Disordered" evidence="2">
    <location>
        <begin position="1"/>
        <end position="30"/>
    </location>
</feature>
<feature type="transmembrane region" description="Helical" evidence="3">
    <location>
        <begin position="1146"/>
        <end position="1164"/>
    </location>
</feature>
<keyword evidence="1" id="KW-0175">Coiled coil</keyword>
<feature type="transmembrane region" description="Helical" evidence="3">
    <location>
        <begin position="814"/>
        <end position="837"/>
    </location>
</feature>
<evidence type="ECO:0000256" key="1">
    <source>
        <dbReference type="SAM" id="Coils"/>
    </source>
</evidence>
<feature type="transmembrane region" description="Helical" evidence="3">
    <location>
        <begin position="903"/>
        <end position="924"/>
    </location>
</feature>
<sequence>MHAAASALRSRLSSRTEKQGREEVHLGSEDVERQHQLEHDVMISQGLTQFAKDFVRSVSAHLDLVDHLLAVLRAMEPMDFEASALTAQVWALASGVKATAPRVATEMKKHLGRLQELRSSTTKVNALFERKRLALQERTHYAVKVDTLRREFQDREEQRKGNSKEQLHRLSRNQEKLAYAESELQEISRQVTKTLEERLRQNRHELKSSLEGLAQSACCGWLISTGAVACRALQLAAEAQENSTSKEDASSTPATRGVLVLPPAVEDDLEVPERFEPKEAFKEREPLSRDLFDVADAATPERAASPERQVDLSRLSVKELKQLIAEAGLSDEGLVEKVELVQLLQRRSEKLRANGWAKGPYQRESESWDASTTAGVTGRCGGRTSKLAAFACTDWEQIIDGEDPLCGRVTTQEAQWAVVVTMGISSMREKLLAKEELLWYTLSFYCFWGVVMASINYSSRFNDDDSFHKVFWGAFLVLMALQVAYLNHDMSGLAMATAGLYLLVSIAHLRVGWFLRRARAICFCLGLQTFLGGVLFVVIAILSQGKERLLLAELPCEAILLSVNVVLEPVCVLLFMALNRKNHGHISECWDVPFSIDYIEARFESLHMTVIVCSFLFPIGLSGNFFASSRAAAVRVLAANLYALILKLVVFDMHDIHNLSDGRSRHAIRRSRRSTIFYIYSFPLGLLGISFTGVGFMASVKGHEKALTRWLLCFGPALTWSTLSLTKALHSPLEPVVHWAKVAAMLACALAFLLPWLLDFTVNGTLILVMAIVSLALLSQLILERWLSEKKDFPSGWQWKRPRLLKDWTTLKEVIGPCLTSHEHFFTIMLAVVIYKLNENLGETKHVEIWVLLFFSFYIIFSASFVYAARFNDNDGAHKLIWSLYQFQLLFMLEGLSTDDEEVQFNILALSSAAMFLLLSLGFFGRAAVGVRRARCWMGSFAVLYLFCDLIGVFGFFDRQHSYLLLFLVVAVVMLFDPFVFFVAKMFRAKEAWVLPMNMEYIISRFDGLILEVLGVAMIVPCAFYPHSFRYPRPVFCFVVLNAALAVLFKIAVLDVEPIWADRHAMRRSNWRAHLFFFLNPFILLGLCGIGAAMPLLTKSVGDFGYEARDMFAQHLASWSSFLTWMALAATKMLHKPMRSTRLHCLKVFVKALGATLMLLPVLILHLRDVIFLLFLGTVTCVVTFSLMIISSEAVLAASSHNELVAR</sequence>
<feature type="transmembrane region" description="Helical" evidence="3">
    <location>
        <begin position="437"/>
        <end position="458"/>
    </location>
</feature>
<feature type="compositionally biased region" description="Basic and acidic residues" evidence="2">
    <location>
        <begin position="14"/>
        <end position="30"/>
    </location>
</feature>
<accession>A0ABP0MK06</accession>
<keyword evidence="3" id="KW-0812">Transmembrane</keyword>
<dbReference type="EMBL" id="CAXAMM010022223">
    <property type="protein sequence ID" value="CAK9051516.1"/>
    <property type="molecule type" value="Genomic_DNA"/>
</dbReference>
<gene>
    <name evidence="4" type="ORF">SCF082_LOCUS28273</name>
</gene>
<feature type="transmembrane region" description="Helical" evidence="3">
    <location>
        <begin position="936"/>
        <end position="957"/>
    </location>
</feature>
<feature type="transmembrane region" description="Helical" evidence="3">
    <location>
        <begin position="1075"/>
        <end position="1096"/>
    </location>
</feature>
<evidence type="ECO:0000256" key="2">
    <source>
        <dbReference type="SAM" id="MobiDB-lite"/>
    </source>
</evidence>
<comment type="caution">
    <text evidence="4">The sequence shown here is derived from an EMBL/GenBank/DDBJ whole genome shotgun (WGS) entry which is preliminary data.</text>
</comment>
<feature type="transmembrane region" description="Helical" evidence="3">
    <location>
        <begin position="963"/>
        <end position="987"/>
    </location>
</feature>
<feature type="transmembrane region" description="Helical" evidence="3">
    <location>
        <begin position="470"/>
        <end position="487"/>
    </location>
</feature>
<feature type="transmembrane region" description="Helical" evidence="3">
    <location>
        <begin position="738"/>
        <end position="758"/>
    </location>
</feature>
<dbReference type="InterPro" id="IPR027267">
    <property type="entry name" value="AH/BAR_dom_sf"/>
</dbReference>
<feature type="transmembrane region" description="Helical" evidence="3">
    <location>
        <begin position="520"/>
        <end position="543"/>
    </location>
</feature>
<feature type="transmembrane region" description="Helical" evidence="3">
    <location>
        <begin position="493"/>
        <end position="513"/>
    </location>
</feature>
<feature type="transmembrane region" description="Helical" evidence="3">
    <location>
        <begin position="1170"/>
        <end position="1190"/>
    </location>
</feature>
<keyword evidence="5" id="KW-1185">Reference proteome</keyword>
<evidence type="ECO:0000313" key="4">
    <source>
        <dbReference type="EMBL" id="CAK9051516.1"/>
    </source>
</evidence>
<protein>
    <submittedName>
        <fullName evidence="4">Uncharacterized protein</fullName>
    </submittedName>
</protein>
<feature type="transmembrane region" description="Helical" evidence="3">
    <location>
        <begin position="1116"/>
        <end position="1134"/>
    </location>
</feature>
<dbReference type="Proteomes" id="UP001642464">
    <property type="component" value="Unassembled WGS sequence"/>
</dbReference>
<organism evidence="4 5">
    <name type="scientific">Durusdinium trenchii</name>
    <dbReference type="NCBI Taxonomy" id="1381693"/>
    <lineage>
        <taxon>Eukaryota</taxon>
        <taxon>Sar</taxon>
        <taxon>Alveolata</taxon>
        <taxon>Dinophyceae</taxon>
        <taxon>Suessiales</taxon>
        <taxon>Symbiodiniaceae</taxon>
        <taxon>Durusdinium</taxon>
    </lineage>
</organism>
<feature type="compositionally biased region" description="Low complexity" evidence="2">
    <location>
        <begin position="1"/>
        <end position="13"/>
    </location>
</feature>
<feature type="transmembrane region" description="Helical" evidence="3">
    <location>
        <begin position="558"/>
        <end position="578"/>
    </location>
</feature>